<dbReference type="InterPro" id="IPR012334">
    <property type="entry name" value="Pectin_lyas_fold"/>
</dbReference>
<dbReference type="InterPro" id="IPR011050">
    <property type="entry name" value="Pectin_lyase_fold/virulence"/>
</dbReference>
<feature type="domain" description="Carbohydrate-binding/sugar hydrolysis" evidence="2">
    <location>
        <begin position="48"/>
        <end position="195"/>
    </location>
</feature>
<keyword evidence="1" id="KW-0677">Repeat</keyword>
<dbReference type="InterPro" id="IPR051550">
    <property type="entry name" value="SCF-Subunits/Alg-Epimerases"/>
</dbReference>
<sequence>MSQSWHSWSAVAAAVVAACAFLLPGTGRAETLAVSAGADGLRLAIGASHSGDTLILAAGVHQGPIHIDHALSIEAEPGAVLDGQGRGHTIEVAAPNVAIRGLTIRNSGIDDPMDAAVFLEDSATGAIVENSRIENSLVGVYVHGAANAIVRNNRIVGRTDLRTNELGNGVYVWNAPGAQVIGNYITGGRDGIFTNASRKNVFRGNRIENVRFAVHYMYTNDSEVSDNVSRNNHDGYVIMYSSRLVIRRNQSEDDGDHGLLLNYANDARIEGNVVRRSDQCVFIYNANKNLFADNWFEDCAVGIHFTAGSERNRMTGNAFVHNRSQVVYVGTRSLDWSADGRGNFWSDNPAFDLNGDGIADTAYRPNDIFDKVVWTYPTAKLLINSPAVQVIRWAQAEFPALHPGGVIDSAPLMAPIPPELEVEP</sequence>
<dbReference type="AlphaFoldDB" id="A0A090G065"/>
<protein>
    <submittedName>
        <fullName evidence="3">Copper-binding periplasmic protein</fullName>
    </submittedName>
</protein>
<evidence type="ECO:0000313" key="3">
    <source>
        <dbReference type="EMBL" id="CDX53635.1"/>
    </source>
</evidence>
<dbReference type="SUPFAM" id="SSF51126">
    <property type="entry name" value="Pectin lyase-like"/>
    <property type="match status" value="1"/>
</dbReference>
<gene>
    <name evidence="3" type="primary">nosD</name>
    <name evidence="3" type="ORF">MPL3365_180233</name>
</gene>
<evidence type="ECO:0000259" key="2">
    <source>
        <dbReference type="SMART" id="SM00722"/>
    </source>
</evidence>
<dbReference type="SMART" id="SM00722">
    <property type="entry name" value="CASH"/>
    <property type="match status" value="2"/>
</dbReference>
<name>A0A090G065_MESPL</name>
<dbReference type="EMBL" id="CCNE01000010">
    <property type="protein sequence ID" value="CDX53635.1"/>
    <property type="molecule type" value="Genomic_DNA"/>
</dbReference>
<dbReference type="InterPro" id="IPR006626">
    <property type="entry name" value="PbH1"/>
</dbReference>
<dbReference type="Pfam" id="PF05048">
    <property type="entry name" value="NosD"/>
    <property type="match status" value="1"/>
</dbReference>
<accession>A0A090G065</accession>
<evidence type="ECO:0000313" key="4">
    <source>
        <dbReference type="Proteomes" id="UP000046122"/>
    </source>
</evidence>
<dbReference type="InterPro" id="IPR006633">
    <property type="entry name" value="Carb-bd_sugar_hydrolysis-dom"/>
</dbReference>
<dbReference type="PANTHER" id="PTHR22990:SF15">
    <property type="entry name" value="F-BOX ONLY PROTEIN 10"/>
    <property type="match status" value="1"/>
</dbReference>
<organism evidence="3 4">
    <name type="scientific">Mesorhizobium plurifarium</name>
    <dbReference type="NCBI Taxonomy" id="69974"/>
    <lineage>
        <taxon>Bacteria</taxon>
        <taxon>Pseudomonadati</taxon>
        <taxon>Pseudomonadota</taxon>
        <taxon>Alphaproteobacteria</taxon>
        <taxon>Hyphomicrobiales</taxon>
        <taxon>Phyllobacteriaceae</taxon>
        <taxon>Mesorhizobium</taxon>
    </lineage>
</organism>
<proteinExistence type="predicted"/>
<reference evidence="3 4" key="1">
    <citation type="submission" date="2014-08" db="EMBL/GenBank/DDBJ databases">
        <authorList>
            <person name="Moulin Lionel"/>
        </authorList>
    </citation>
    <scope>NUCLEOTIDE SEQUENCE [LARGE SCALE GENOMIC DNA]</scope>
</reference>
<dbReference type="PANTHER" id="PTHR22990">
    <property type="entry name" value="F-BOX ONLY PROTEIN"/>
    <property type="match status" value="1"/>
</dbReference>
<dbReference type="NCBIfam" id="TIGR04247">
    <property type="entry name" value="NosD_copper_fam"/>
    <property type="match status" value="1"/>
</dbReference>
<dbReference type="SMART" id="SM00710">
    <property type="entry name" value="PbH1"/>
    <property type="match status" value="10"/>
</dbReference>
<dbReference type="InterPro" id="IPR007742">
    <property type="entry name" value="NosD_dom"/>
</dbReference>
<dbReference type="Proteomes" id="UP000046122">
    <property type="component" value="Unassembled WGS sequence"/>
</dbReference>
<dbReference type="Gene3D" id="2.160.20.10">
    <property type="entry name" value="Single-stranded right-handed beta-helix, Pectin lyase-like"/>
    <property type="match status" value="2"/>
</dbReference>
<feature type="domain" description="Carbohydrate-binding/sugar hydrolysis" evidence="2">
    <location>
        <begin position="201"/>
        <end position="361"/>
    </location>
</feature>
<dbReference type="InterPro" id="IPR026464">
    <property type="entry name" value="NosD_copper_fam"/>
</dbReference>
<evidence type="ECO:0000256" key="1">
    <source>
        <dbReference type="ARBA" id="ARBA00022737"/>
    </source>
</evidence>